<protein>
    <recommendedName>
        <fullName evidence="5">Leucine, glutamate and lysine rich 1</fullName>
    </recommendedName>
</protein>
<dbReference type="PANTHER" id="PTHR34251:SF1">
    <property type="entry name" value="LEUCINE, GLUTAMATE AND LYSINE RICH 1"/>
    <property type="match status" value="1"/>
</dbReference>
<dbReference type="EMBL" id="CM004475">
    <property type="protein sequence ID" value="OCT78679.1"/>
    <property type="molecule type" value="Genomic_DNA"/>
</dbReference>
<evidence type="ECO:0000313" key="4">
    <source>
        <dbReference type="Proteomes" id="UP000694892"/>
    </source>
</evidence>
<name>A0A974HHY6_XENLA</name>
<feature type="coiled-coil region" evidence="1">
    <location>
        <begin position="21"/>
        <end position="176"/>
    </location>
</feature>
<dbReference type="AlphaFoldDB" id="A0A974HHY6"/>
<organism evidence="3 4">
    <name type="scientific">Xenopus laevis</name>
    <name type="common">African clawed frog</name>
    <dbReference type="NCBI Taxonomy" id="8355"/>
    <lineage>
        <taxon>Eukaryota</taxon>
        <taxon>Metazoa</taxon>
        <taxon>Chordata</taxon>
        <taxon>Craniata</taxon>
        <taxon>Vertebrata</taxon>
        <taxon>Euteleostomi</taxon>
        <taxon>Amphibia</taxon>
        <taxon>Batrachia</taxon>
        <taxon>Anura</taxon>
        <taxon>Pipoidea</taxon>
        <taxon>Pipidae</taxon>
        <taxon>Xenopodinae</taxon>
        <taxon>Xenopus</taxon>
        <taxon>Xenopus</taxon>
    </lineage>
</organism>
<feature type="region of interest" description="Disordered" evidence="2">
    <location>
        <begin position="277"/>
        <end position="309"/>
    </location>
</feature>
<evidence type="ECO:0008006" key="5">
    <source>
        <dbReference type="Google" id="ProtNLM"/>
    </source>
</evidence>
<gene>
    <name evidence="3" type="ORF">XELAEV_18029765mg</name>
</gene>
<dbReference type="InterPro" id="IPR038799">
    <property type="entry name" value="LEKR1"/>
</dbReference>
<evidence type="ECO:0000256" key="2">
    <source>
        <dbReference type="SAM" id="MobiDB-lite"/>
    </source>
</evidence>
<dbReference type="Proteomes" id="UP000694892">
    <property type="component" value="Chromosome 5S"/>
</dbReference>
<proteinExistence type="predicted"/>
<evidence type="ECO:0000313" key="3">
    <source>
        <dbReference type="EMBL" id="OCT78679.1"/>
    </source>
</evidence>
<accession>A0A974HHY6</accession>
<sequence length="340" mass="39924">MPSDETVCKYCGASYFTLHKFQLLEEKIKAMEKELKFYKGSVEWENQLQNDLRHLRQKLEQNRTDCEYKTERLRVACVQLQKREEEQEILTKELRNYKEEVKAVHIQLQILGSYCLFLRINKELKEKEDSLAQFQEKSRQLQEDLAETERAGENCKIRKELKFDSYQNRIEQLQDSLRRRILNNDSRDAMQKYEEESTMELTIERQKNEELIKPLQNQQQELKEKETVRLECEECYELTEALTQAREHLIELKRVSGSLSLSHRMFHSDKAALSNTLANPGTGITSSMSEHRHSSHRSFPLLPSPPPPAKERVASVTDMRQTITAVLKGTAISKNKSIFK</sequence>
<dbReference type="PANTHER" id="PTHR34251">
    <property type="entry name" value="LEUCINE-, GLUTAMATE- AND LYSINE-RICH PROTEIN 1"/>
    <property type="match status" value="1"/>
</dbReference>
<keyword evidence="1" id="KW-0175">Coiled coil</keyword>
<reference evidence="4" key="1">
    <citation type="journal article" date="2016" name="Nature">
        <title>Genome evolution in the allotetraploid frog Xenopus laevis.</title>
        <authorList>
            <person name="Session A.M."/>
            <person name="Uno Y."/>
            <person name="Kwon T."/>
            <person name="Chapman J.A."/>
            <person name="Toyoda A."/>
            <person name="Takahashi S."/>
            <person name="Fukui A."/>
            <person name="Hikosaka A."/>
            <person name="Suzuki A."/>
            <person name="Kondo M."/>
            <person name="van Heeringen S.J."/>
            <person name="Quigley I."/>
            <person name="Heinz S."/>
            <person name="Ogino H."/>
            <person name="Ochi H."/>
            <person name="Hellsten U."/>
            <person name="Lyons J.B."/>
            <person name="Simakov O."/>
            <person name="Putnam N."/>
            <person name="Stites J."/>
            <person name="Kuroki Y."/>
            <person name="Tanaka T."/>
            <person name="Michiue T."/>
            <person name="Watanabe M."/>
            <person name="Bogdanovic O."/>
            <person name="Lister R."/>
            <person name="Georgiou G."/>
            <person name="Paranjpe S.S."/>
            <person name="van Kruijsbergen I."/>
            <person name="Shu S."/>
            <person name="Carlson J."/>
            <person name="Kinoshita T."/>
            <person name="Ohta Y."/>
            <person name="Mawaribuchi S."/>
            <person name="Jenkins J."/>
            <person name="Grimwood J."/>
            <person name="Schmutz J."/>
            <person name="Mitros T."/>
            <person name="Mozaffari S.V."/>
            <person name="Suzuki Y."/>
            <person name="Haramoto Y."/>
            <person name="Yamamoto T.S."/>
            <person name="Takagi C."/>
            <person name="Heald R."/>
            <person name="Miller K."/>
            <person name="Haudenschild C."/>
            <person name="Kitzman J."/>
            <person name="Nakayama T."/>
            <person name="Izutsu Y."/>
            <person name="Robert J."/>
            <person name="Fortriede J."/>
            <person name="Burns K."/>
            <person name="Lotay V."/>
            <person name="Karimi K."/>
            <person name="Yasuoka Y."/>
            <person name="Dichmann D.S."/>
            <person name="Flajnik M.F."/>
            <person name="Houston D.W."/>
            <person name="Shendure J."/>
            <person name="DuPasquier L."/>
            <person name="Vize P.D."/>
            <person name="Zorn A.M."/>
            <person name="Ito M."/>
            <person name="Marcotte E.M."/>
            <person name="Wallingford J.B."/>
            <person name="Ito Y."/>
            <person name="Asashima M."/>
            <person name="Ueno N."/>
            <person name="Matsuda Y."/>
            <person name="Veenstra G.J."/>
            <person name="Fujiyama A."/>
            <person name="Harland R.M."/>
            <person name="Taira M."/>
            <person name="Rokhsar D.S."/>
        </authorList>
    </citation>
    <scope>NUCLEOTIDE SEQUENCE [LARGE SCALE GENOMIC DNA]</scope>
    <source>
        <strain evidence="4">J</strain>
    </source>
</reference>
<evidence type="ECO:0000256" key="1">
    <source>
        <dbReference type="SAM" id="Coils"/>
    </source>
</evidence>